<evidence type="ECO:0000256" key="3">
    <source>
        <dbReference type="ARBA" id="ARBA00022475"/>
    </source>
</evidence>
<evidence type="ECO:0000256" key="4">
    <source>
        <dbReference type="ARBA" id="ARBA00022692"/>
    </source>
</evidence>
<dbReference type="GO" id="GO:0005886">
    <property type="term" value="C:plasma membrane"/>
    <property type="evidence" value="ECO:0007669"/>
    <property type="project" value="UniProtKB-SubCell"/>
</dbReference>
<keyword evidence="3" id="KW-1003">Cell membrane</keyword>
<protein>
    <recommendedName>
        <fullName evidence="11">Quaternary ammonium compound efflux SMR transporter SugE</fullName>
    </recommendedName>
</protein>
<evidence type="ECO:0000256" key="5">
    <source>
        <dbReference type="ARBA" id="ARBA00022989"/>
    </source>
</evidence>
<dbReference type="InterPro" id="IPR045324">
    <property type="entry name" value="Small_multidrug_res"/>
</dbReference>
<dbReference type="RefSeq" id="WP_162362048.1">
    <property type="nucleotide sequence ID" value="NZ_CP047591.1"/>
</dbReference>
<dbReference type="PANTHER" id="PTHR30561">
    <property type="entry name" value="SMR FAMILY PROTON-DEPENDENT DRUG EFFLUX TRANSPORTER SUGE"/>
    <property type="match status" value="1"/>
</dbReference>
<dbReference type="KEGG" id="amic:Ami3637_07570"/>
<evidence type="ECO:0000256" key="7">
    <source>
        <dbReference type="RuleBase" id="RU003942"/>
    </source>
</evidence>
<feature type="transmembrane region" description="Helical" evidence="8">
    <location>
        <begin position="84"/>
        <end position="103"/>
    </location>
</feature>
<evidence type="ECO:0000256" key="6">
    <source>
        <dbReference type="ARBA" id="ARBA00023136"/>
    </source>
</evidence>
<keyword evidence="2" id="KW-0813">Transport</keyword>
<comment type="similarity">
    <text evidence="7">Belongs to the drug/metabolite transporter (DMT) superfamily. Small multidrug resistance (SMR) (TC 2.A.7.1) family.</text>
</comment>
<evidence type="ECO:0000313" key="10">
    <source>
        <dbReference type="Proteomes" id="UP000463883"/>
    </source>
</evidence>
<dbReference type="PANTHER" id="PTHR30561:SF0">
    <property type="entry name" value="GUANIDINIUM EXPORTER"/>
    <property type="match status" value="1"/>
</dbReference>
<evidence type="ECO:0000313" key="9">
    <source>
        <dbReference type="EMBL" id="QHI72279.1"/>
    </source>
</evidence>
<dbReference type="Pfam" id="PF00893">
    <property type="entry name" value="Multi_Drug_Res"/>
    <property type="match status" value="1"/>
</dbReference>
<dbReference type="InterPro" id="IPR000390">
    <property type="entry name" value="Small_drug/metabolite_transptr"/>
</dbReference>
<dbReference type="AlphaFoldDB" id="A0A6P1MC49"/>
<reference evidence="9 10" key="1">
    <citation type="submission" date="2020-01" db="EMBL/GenBank/DDBJ databases">
        <title>Genomic analysis of Aminipila sp. CBA3637.</title>
        <authorList>
            <person name="Kim Y.B."/>
            <person name="Roh S.W."/>
        </authorList>
    </citation>
    <scope>NUCLEOTIDE SEQUENCE [LARGE SCALE GENOMIC DNA]</scope>
    <source>
        <strain evidence="9 10">CBA3637</strain>
    </source>
</reference>
<sequence length="106" mass="11546">MQWLFLGIAGIFEICWAISLKFSLGFTRILPSIVTVIGMILSFYFLSLALKTLPLGTAYAIWTGIGTVGTVILGILFFKEPVDLVRFVCIGLIITGIVGLKLVSPH</sequence>
<organism evidence="9 10">
    <name type="scientific">Aminipila terrae</name>
    <dbReference type="NCBI Taxonomy" id="2697030"/>
    <lineage>
        <taxon>Bacteria</taxon>
        <taxon>Bacillati</taxon>
        <taxon>Bacillota</taxon>
        <taxon>Clostridia</taxon>
        <taxon>Peptostreptococcales</taxon>
        <taxon>Anaerovoracaceae</taxon>
        <taxon>Aminipila</taxon>
    </lineage>
</organism>
<dbReference type="SUPFAM" id="SSF103481">
    <property type="entry name" value="Multidrug resistance efflux transporter EmrE"/>
    <property type="match status" value="1"/>
</dbReference>
<dbReference type="FunFam" id="1.10.3730.20:FF:000001">
    <property type="entry name" value="Quaternary ammonium compound resistance transporter SugE"/>
    <property type="match status" value="1"/>
</dbReference>
<dbReference type="Proteomes" id="UP000463883">
    <property type="component" value="Chromosome"/>
</dbReference>
<proteinExistence type="inferred from homology"/>
<feature type="transmembrane region" description="Helical" evidence="8">
    <location>
        <begin position="27"/>
        <end position="46"/>
    </location>
</feature>
<dbReference type="GO" id="GO:0022857">
    <property type="term" value="F:transmembrane transporter activity"/>
    <property type="evidence" value="ECO:0007669"/>
    <property type="project" value="InterPro"/>
</dbReference>
<evidence type="ECO:0000256" key="1">
    <source>
        <dbReference type="ARBA" id="ARBA00004651"/>
    </source>
</evidence>
<dbReference type="Gene3D" id="1.10.3730.20">
    <property type="match status" value="1"/>
</dbReference>
<feature type="transmembrane region" description="Helical" evidence="8">
    <location>
        <begin position="58"/>
        <end position="78"/>
    </location>
</feature>
<keyword evidence="5 8" id="KW-1133">Transmembrane helix</keyword>
<keyword evidence="10" id="KW-1185">Reference proteome</keyword>
<name>A0A6P1MC49_9FIRM</name>
<evidence type="ECO:0000256" key="8">
    <source>
        <dbReference type="SAM" id="Phobius"/>
    </source>
</evidence>
<dbReference type="InterPro" id="IPR037185">
    <property type="entry name" value="EmrE-like"/>
</dbReference>
<accession>A0A6P1MC49</accession>
<evidence type="ECO:0000256" key="2">
    <source>
        <dbReference type="ARBA" id="ARBA00022448"/>
    </source>
</evidence>
<dbReference type="EMBL" id="CP047591">
    <property type="protein sequence ID" value="QHI72279.1"/>
    <property type="molecule type" value="Genomic_DNA"/>
</dbReference>
<comment type="subcellular location">
    <subcellularLocation>
        <location evidence="1 7">Cell membrane</location>
        <topology evidence="1 7">Multi-pass membrane protein</topology>
    </subcellularLocation>
</comment>
<evidence type="ECO:0008006" key="11">
    <source>
        <dbReference type="Google" id="ProtNLM"/>
    </source>
</evidence>
<keyword evidence="4 7" id="KW-0812">Transmembrane</keyword>
<gene>
    <name evidence="9" type="ORF">Ami3637_07570</name>
</gene>
<keyword evidence="6 8" id="KW-0472">Membrane</keyword>